<sequence length="392" mass="41351">MTVTRVTATVVFLGLQFLPTLISCGRAPYRSVLLAPLTWALSLTFSFLAMWECQYDTLSLNLLFGGATGVFVGGQFGSDWRRRPRDWGTRLVGGLLLLLYVVFGSLQGSGRLVRNYGPRICEVASRRTPIEEFAATPAAYAKVCTLGVLLVLSTVSGRALLPWRWGEPWPARSLTATGRAQDEDGRAGGGAMPSSPPPSEGASFCENPTAVAAMVFRCLVTGAFAATLYGWPLEVDLDDPRNVAFAFVSVRTRDWTVLLVAAIAEVVTTSVGVVAYAPSAEQTISWDDYKRHHLPDWPIAGCVRALCGCCGGRAGVAVDGVPAGDVAGGDLEAPAPAGDGRGTTPAAEAAPMGTAEATRLDNRWAHGPADVNGHGAYPAAPVPHLHPSVFPS</sequence>
<protein>
    <submittedName>
        <fullName evidence="1">Uncharacterized protein</fullName>
    </submittedName>
</protein>
<comment type="caution">
    <text evidence="1">The sequence shown here is derived from an EMBL/GenBank/DDBJ whole genome shotgun (WGS) entry which is preliminary data.</text>
</comment>
<evidence type="ECO:0000313" key="1">
    <source>
        <dbReference type="EMBL" id="KAK1865212.1"/>
    </source>
</evidence>
<keyword evidence="2" id="KW-1185">Reference proteome</keyword>
<name>A0ACC3C5Y2_PYRYE</name>
<dbReference type="EMBL" id="CM020619">
    <property type="protein sequence ID" value="KAK1865212.1"/>
    <property type="molecule type" value="Genomic_DNA"/>
</dbReference>
<organism evidence="1 2">
    <name type="scientific">Pyropia yezoensis</name>
    <name type="common">Susabi-nori</name>
    <name type="synonym">Porphyra yezoensis</name>
    <dbReference type="NCBI Taxonomy" id="2788"/>
    <lineage>
        <taxon>Eukaryota</taxon>
        <taxon>Rhodophyta</taxon>
        <taxon>Bangiophyceae</taxon>
        <taxon>Bangiales</taxon>
        <taxon>Bangiaceae</taxon>
        <taxon>Pyropia</taxon>
    </lineage>
</organism>
<reference evidence="1" key="1">
    <citation type="submission" date="2019-11" db="EMBL/GenBank/DDBJ databases">
        <title>Nori genome reveals adaptations in red seaweeds to the harsh intertidal environment.</title>
        <authorList>
            <person name="Wang D."/>
            <person name="Mao Y."/>
        </authorList>
    </citation>
    <scope>NUCLEOTIDE SEQUENCE</scope>
    <source>
        <tissue evidence="1">Gametophyte</tissue>
    </source>
</reference>
<accession>A0ACC3C5Y2</accession>
<proteinExistence type="predicted"/>
<dbReference type="Proteomes" id="UP000798662">
    <property type="component" value="Chromosome 2"/>
</dbReference>
<evidence type="ECO:0000313" key="2">
    <source>
        <dbReference type="Proteomes" id="UP000798662"/>
    </source>
</evidence>
<gene>
    <name evidence="1" type="ORF">I4F81_007746</name>
</gene>